<evidence type="ECO:0000256" key="3">
    <source>
        <dbReference type="SAM" id="MobiDB-lite"/>
    </source>
</evidence>
<dbReference type="Proteomes" id="UP001476798">
    <property type="component" value="Unassembled WGS sequence"/>
</dbReference>
<name>A0ABV0NVD1_9TELE</name>
<comment type="caution">
    <text evidence="4">The sequence shown here is derived from an EMBL/GenBank/DDBJ whole genome shotgun (WGS) entry which is preliminary data.</text>
</comment>
<keyword evidence="2" id="KW-0963">Cytoplasm</keyword>
<proteinExistence type="predicted"/>
<sequence>MLRKLDRSGFCSHVNAAVCPHVWYLLLTFEPRVVPILRLSGTYSVCVLSKFRKKTLLTGSWKSVGGGDNVCNCFSLRRQKELPENWTDTRETILEGMTFNLRHFGMTLVDRPKGEQLSAAAVKRIVATRHCQCATMLSTFPTPSTGFVFFSTSYKHFSSETEKLSEGEGNRIVTEEREPLVEKRGKTASVVWKLYGYADSDREQVARNTTNLFNHLKSAHKVVYDQAIKEQREKSVSTPPSTSAPYCVELG</sequence>
<dbReference type="PANTHER" id="PTHR11232:SF35">
    <property type="entry name" value="LOW DENSITY LIPOPROTEIN RECEPTOR ADAPTER PROTEIN 1"/>
    <property type="match status" value="1"/>
</dbReference>
<protein>
    <submittedName>
        <fullName evidence="4">Uncharacterized protein</fullName>
    </submittedName>
</protein>
<evidence type="ECO:0000256" key="1">
    <source>
        <dbReference type="ARBA" id="ARBA00004496"/>
    </source>
</evidence>
<dbReference type="InterPro" id="IPR011993">
    <property type="entry name" value="PH-like_dom_sf"/>
</dbReference>
<comment type="subcellular location">
    <subcellularLocation>
        <location evidence="1">Cytoplasm</location>
    </subcellularLocation>
</comment>
<reference evidence="4 5" key="1">
    <citation type="submission" date="2021-06" db="EMBL/GenBank/DDBJ databases">
        <authorList>
            <person name="Palmer J.M."/>
        </authorList>
    </citation>
    <scope>NUCLEOTIDE SEQUENCE [LARGE SCALE GENOMIC DNA]</scope>
    <source>
        <strain evidence="4 5">GA_2019</strain>
        <tissue evidence="4">Muscle</tissue>
    </source>
</reference>
<dbReference type="Gene3D" id="2.30.29.30">
    <property type="entry name" value="Pleckstrin-homology domain (PH domain)/Phosphotyrosine-binding domain (PTB)"/>
    <property type="match status" value="1"/>
</dbReference>
<dbReference type="PANTHER" id="PTHR11232">
    <property type="entry name" value="PHOSPHOTYROSINE INTERACTION DOMAIN-CONTAINING FAMILY MEMBER"/>
    <property type="match status" value="1"/>
</dbReference>
<organism evidence="4 5">
    <name type="scientific">Goodea atripinnis</name>
    <dbReference type="NCBI Taxonomy" id="208336"/>
    <lineage>
        <taxon>Eukaryota</taxon>
        <taxon>Metazoa</taxon>
        <taxon>Chordata</taxon>
        <taxon>Craniata</taxon>
        <taxon>Vertebrata</taxon>
        <taxon>Euteleostomi</taxon>
        <taxon>Actinopterygii</taxon>
        <taxon>Neopterygii</taxon>
        <taxon>Teleostei</taxon>
        <taxon>Neoteleostei</taxon>
        <taxon>Acanthomorphata</taxon>
        <taxon>Ovalentaria</taxon>
        <taxon>Atherinomorphae</taxon>
        <taxon>Cyprinodontiformes</taxon>
        <taxon>Goodeidae</taxon>
        <taxon>Goodea</taxon>
    </lineage>
</organism>
<evidence type="ECO:0000313" key="5">
    <source>
        <dbReference type="Proteomes" id="UP001476798"/>
    </source>
</evidence>
<evidence type="ECO:0000256" key="2">
    <source>
        <dbReference type="ARBA" id="ARBA00022490"/>
    </source>
</evidence>
<gene>
    <name evidence="4" type="ORF">GOODEAATRI_008552</name>
</gene>
<dbReference type="SUPFAM" id="SSF50729">
    <property type="entry name" value="PH domain-like"/>
    <property type="match status" value="1"/>
</dbReference>
<dbReference type="InterPro" id="IPR051133">
    <property type="entry name" value="Adapter_Engulfment-Domain"/>
</dbReference>
<keyword evidence="5" id="KW-1185">Reference proteome</keyword>
<dbReference type="EMBL" id="JAHRIO010050434">
    <property type="protein sequence ID" value="MEQ2174493.1"/>
    <property type="molecule type" value="Genomic_DNA"/>
</dbReference>
<accession>A0ABV0NVD1</accession>
<feature type="region of interest" description="Disordered" evidence="3">
    <location>
        <begin position="231"/>
        <end position="251"/>
    </location>
</feature>
<evidence type="ECO:0000313" key="4">
    <source>
        <dbReference type="EMBL" id="MEQ2174493.1"/>
    </source>
</evidence>